<evidence type="ECO:0000313" key="7">
    <source>
        <dbReference type="Proteomes" id="UP001465755"/>
    </source>
</evidence>
<keyword evidence="3" id="KW-0862">Zinc</keyword>
<name>A0AAW1NLM3_9CHLO</name>
<evidence type="ECO:0000256" key="4">
    <source>
        <dbReference type="RuleBase" id="RU110713"/>
    </source>
</evidence>
<dbReference type="InterPro" id="IPR004910">
    <property type="entry name" value="Yippee/Mis18/Cereblon"/>
</dbReference>
<dbReference type="Pfam" id="PF03226">
    <property type="entry name" value="Yippee-Mis18"/>
    <property type="match status" value="1"/>
</dbReference>
<dbReference type="Proteomes" id="UP001465755">
    <property type="component" value="Unassembled WGS sequence"/>
</dbReference>
<dbReference type="AlphaFoldDB" id="A0AAW1NLM3"/>
<dbReference type="InterPro" id="IPR034751">
    <property type="entry name" value="Yippee"/>
</dbReference>
<dbReference type="EMBL" id="JALJOQ010000298">
    <property type="protein sequence ID" value="KAK9785598.1"/>
    <property type="molecule type" value="Genomic_DNA"/>
</dbReference>
<accession>A0AAW1NLM3</accession>
<evidence type="ECO:0000256" key="2">
    <source>
        <dbReference type="ARBA" id="ARBA00022723"/>
    </source>
</evidence>
<keyword evidence="7" id="KW-1185">Reference proteome</keyword>
<organism evidence="6 7">
    <name type="scientific">Symbiochloris irregularis</name>
    <dbReference type="NCBI Taxonomy" id="706552"/>
    <lineage>
        <taxon>Eukaryota</taxon>
        <taxon>Viridiplantae</taxon>
        <taxon>Chlorophyta</taxon>
        <taxon>core chlorophytes</taxon>
        <taxon>Trebouxiophyceae</taxon>
        <taxon>Trebouxiales</taxon>
        <taxon>Trebouxiaceae</taxon>
        <taxon>Symbiochloris</taxon>
    </lineage>
</organism>
<dbReference type="InterPro" id="IPR039058">
    <property type="entry name" value="Yippee_fam"/>
</dbReference>
<feature type="domain" description="Yippee" evidence="5">
    <location>
        <begin position="12"/>
        <end position="109"/>
    </location>
</feature>
<dbReference type="PROSITE" id="PS51792">
    <property type="entry name" value="YIPPEE"/>
    <property type="match status" value="1"/>
</dbReference>
<reference evidence="6 7" key="1">
    <citation type="journal article" date="2024" name="Nat. Commun.">
        <title>Phylogenomics reveals the evolutionary origins of lichenization in chlorophyte algae.</title>
        <authorList>
            <person name="Puginier C."/>
            <person name="Libourel C."/>
            <person name="Otte J."/>
            <person name="Skaloud P."/>
            <person name="Haon M."/>
            <person name="Grisel S."/>
            <person name="Petersen M."/>
            <person name="Berrin J.G."/>
            <person name="Delaux P.M."/>
            <person name="Dal Grande F."/>
            <person name="Keller J."/>
        </authorList>
    </citation>
    <scope>NUCLEOTIDE SEQUENCE [LARGE SCALE GENOMIC DNA]</scope>
    <source>
        <strain evidence="6 7">SAG 2036</strain>
    </source>
</reference>
<evidence type="ECO:0000259" key="5">
    <source>
        <dbReference type="PROSITE" id="PS51792"/>
    </source>
</evidence>
<dbReference type="PANTHER" id="PTHR13848">
    <property type="entry name" value="PROTEIN YIPPEE-LIKE CG15309-RELATED"/>
    <property type="match status" value="1"/>
</dbReference>
<evidence type="ECO:0000256" key="3">
    <source>
        <dbReference type="ARBA" id="ARBA00022833"/>
    </source>
</evidence>
<evidence type="ECO:0000313" key="6">
    <source>
        <dbReference type="EMBL" id="KAK9785598.1"/>
    </source>
</evidence>
<gene>
    <name evidence="6" type="ORF">WJX73_005766</name>
</gene>
<protein>
    <recommendedName>
        <fullName evidence="4">Protein yippee-like</fullName>
    </recommendedName>
</protein>
<dbReference type="GO" id="GO:0046872">
    <property type="term" value="F:metal ion binding"/>
    <property type="evidence" value="ECO:0007669"/>
    <property type="project" value="UniProtKB-KW"/>
</dbReference>
<sequence length="132" mass="14895">MGRLYLEYLEGRLYCCKYCGSHLATCDELVSKSFHSRNGKAYLFNTVVNTSPGPKEERMMTTGRHEVADLHCVSCLAVVGWKYVSAQDKSQKYKEGKYILERAKLVDVYEGYMGCMADAHIIDSDCEEALTA</sequence>
<evidence type="ECO:0000256" key="1">
    <source>
        <dbReference type="ARBA" id="ARBA00005613"/>
    </source>
</evidence>
<comment type="similarity">
    <text evidence="1 4">Belongs to the yippee family.</text>
</comment>
<proteinExistence type="inferred from homology"/>
<keyword evidence="2" id="KW-0479">Metal-binding</keyword>
<comment type="caution">
    <text evidence="6">The sequence shown here is derived from an EMBL/GenBank/DDBJ whole genome shotgun (WGS) entry which is preliminary data.</text>
</comment>